<keyword evidence="2" id="KW-1185">Reference proteome</keyword>
<sequence length="102" mass="11520">MIRDALCLISLRHALLSDVKNGDQIQPISQEILSTPIQLAKQENLTEEDIQLDSKCMEHVETYVAAHSTMKSQQELALQGFREMYQQLIELSRGLKKAHGTA</sequence>
<organism evidence="1 2">
    <name type="scientific">Eumeta variegata</name>
    <name type="common">Bagworm moth</name>
    <name type="synonym">Eumeta japonica</name>
    <dbReference type="NCBI Taxonomy" id="151549"/>
    <lineage>
        <taxon>Eukaryota</taxon>
        <taxon>Metazoa</taxon>
        <taxon>Ecdysozoa</taxon>
        <taxon>Arthropoda</taxon>
        <taxon>Hexapoda</taxon>
        <taxon>Insecta</taxon>
        <taxon>Pterygota</taxon>
        <taxon>Neoptera</taxon>
        <taxon>Endopterygota</taxon>
        <taxon>Lepidoptera</taxon>
        <taxon>Glossata</taxon>
        <taxon>Ditrysia</taxon>
        <taxon>Tineoidea</taxon>
        <taxon>Psychidae</taxon>
        <taxon>Oiketicinae</taxon>
        <taxon>Eumeta</taxon>
    </lineage>
</organism>
<accession>A0A4C1TM25</accession>
<protein>
    <submittedName>
        <fullName evidence="1">Uncharacterized protein</fullName>
    </submittedName>
</protein>
<name>A0A4C1TM25_EUMVA</name>
<reference evidence="1 2" key="1">
    <citation type="journal article" date="2019" name="Commun. Biol.">
        <title>The bagworm genome reveals a unique fibroin gene that provides high tensile strength.</title>
        <authorList>
            <person name="Kono N."/>
            <person name="Nakamura H."/>
            <person name="Ohtoshi R."/>
            <person name="Tomita M."/>
            <person name="Numata K."/>
            <person name="Arakawa K."/>
        </authorList>
    </citation>
    <scope>NUCLEOTIDE SEQUENCE [LARGE SCALE GENOMIC DNA]</scope>
</reference>
<dbReference type="Proteomes" id="UP000299102">
    <property type="component" value="Unassembled WGS sequence"/>
</dbReference>
<comment type="caution">
    <text evidence="1">The sequence shown here is derived from an EMBL/GenBank/DDBJ whole genome shotgun (WGS) entry which is preliminary data.</text>
</comment>
<evidence type="ECO:0000313" key="1">
    <source>
        <dbReference type="EMBL" id="GBP14438.1"/>
    </source>
</evidence>
<proteinExistence type="predicted"/>
<evidence type="ECO:0000313" key="2">
    <source>
        <dbReference type="Proteomes" id="UP000299102"/>
    </source>
</evidence>
<dbReference type="OrthoDB" id="10052321at2759"/>
<gene>
    <name evidence="1" type="ORF">EVAR_7725_1</name>
</gene>
<dbReference type="EMBL" id="BGZK01000064">
    <property type="protein sequence ID" value="GBP14438.1"/>
    <property type="molecule type" value="Genomic_DNA"/>
</dbReference>
<dbReference type="AlphaFoldDB" id="A0A4C1TM25"/>